<reference evidence="17 18" key="1">
    <citation type="submission" date="2018-08" db="EMBL/GenBank/DDBJ databases">
        <authorList>
            <person name="Laetsch R D."/>
            <person name="Stevens L."/>
            <person name="Kumar S."/>
            <person name="Blaxter L. M."/>
        </authorList>
    </citation>
    <scope>NUCLEOTIDE SEQUENCE [LARGE SCALE GENOMIC DNA]</scope>
</reference>
<dbReference type="PROSITE" id="PS51670">
    <property type="entry name" value="SHKT"/>
    <property type="match status" value="1"/>
</dbReference>
<dbReference type="SMART" id="SM00485">
    <property type="entry name" value="XPGN"/>
    <property type="match status" value="1"/>
</dbReference>
<feature type="domain" description="ShKT" evidence="16">
    <location>
        <begin position="679"/>
        <end position="715"/>
    </location>
</feature>
<accession>A0A498SCP7</accession>
<keyword evidence="5 14" id="KW-0479">Metal-binding</keyword>
<dbReference type="GO" id="GO:0003677">
    <property type="term" value="F:DNA binding"/>
    <property type="evidence" value="ECO:0007669"/>
    <property type="project" value="UniProtKB-UniRule"/>
</dbReference>
<evidence type="ECO:0000256" key="1">
    <source>
        <dbReference type="ARBA" id="ARBA00004123"/>
    </source>
</evidence>
<dbReference type="Gene3D" id="1.10.150.20">
    <property type="entry name" value="5' to 3' exonuclease, C-terminal subdomain"/>
    <property type="match status" value="1"/>
</dbReference>
<evidence type="ECO:0000256" key="9">
    <source>
        <dbReference type="ARBA" id="ARBA00022842"/>
    </source>
</evidence>
<keyword evidence="8 14" id="KW-0378">Hydrolase</keyword>
<keyword evidence="7 14" id="KW-0228">DNA excision</keyword>
<dbReference type="AlphaFoldDB" id="A0A498SCP7"/>
<dbReference type="SMART" id="SM00279">
    <property type="entry name" value="HhH2"/>
    <property type="match status" value="1"/>
</dbReference>
<dbReference type="InterPro" id="IPR003582">
    <property type="entry name" value="ShKT_dom"/>
</dbReference>
<sequence>MGIHNLLPFVKNACRQGNISEFAHQSIAVDVSCLLHRGLIGCADKVAQGCETDFYIHYVSKYVKALLTIGCHVILVFDGQMLPAKKETNSSRREKRDFHKQRGDLLMSEGRASEAYDCFKRSASLTPKVIENTIQAFRRLNMVDVIVAPYESDAQLMFLTKTKMAQAVVTEDSDLIAFGCEKIIFKMDPTGSCVIFDQNLLPKCLCRALAENFDFDKFRRICILSGCDYLQAGLPGVGLNKAAAFFAKTSDKNLNQVLPRLPRYLNKNSLKVSKQFISDFIRAENTFLYQIIFDPVEKRQRPLNEYPLHQQSGKDDNEFNSSSQGSDDHFSYAGSIQPPEIAMSLALGNIPGSSQTEQIILPENVPDWSIWSPNYKNAEMRQKEKCNEETRKKSSCGILTVTVASLRVQNFLLIGGSSKAERNMCDKNFEKAILVSEEEWIESSRPPPLRISNSLPTIDSKILTSSSTSDNDDFVSSERTRDLHKKLLVETSKTNQILTKIGYKLSPVHSIGVTRSGNGARRNWNCDHLLKEFTTATNMLQKNSANSYHEIPVKKSRKAAEDDHINQSNHVDDHIIPVTSSEASRSSISCSKYFLNKGSKTSGLLRRSLSSRVVPSISQTELSQTDSDGSQDILEKANSDMPDERFHIDRQEERVLSPTFFEWKSEGFKICKAGHSIDCIDSDMYCFTWIAENSTKCDLINEFPNSHCKKSCQLCNSDLTPKEYDLKKIPVTLKSIAFLIGKWRSEFGGKAVFPTIPTFTYGEEIDFKLITKGDRVLDVLNYTARAWDNWDGKEMHAEYGFLSVVNNNGTDLISLNTVMSNGFIIIEEGEEHDLSIELRMRRIGRITFSHDLPVLRMSRIWTLLDATHLEARLSISTVNHREIMEHTSIIYDRIYP</sequence>
<evidence type="ECO:0000256" key="11">
    <source>
        <dbReference type="ARBA" id="ARBA00023204"/>
    </source>
</evidence>
<evidence type="ECO:0000256" key="14">
    <source>
        <dbReference type="RuleBase" id="RU910737"/>
    </source>
</evidence>
<dbReference type="GO" id="GO:0035312">
    <property type="term" value="F:5'-3' DNA exonuclease activity"/>
    <property type="evidence" value="ECO:0007669"/>
    <property type="project" value="UniProtKB-UniRule"/>
</dbReference>
<comment type="subcellular location">
    <subcellularLocation>
        <location evidence="1 14">Nucleus</location>
    </subcellularLocation>
</comment>
<dbReference type="GO" id="GO:0006298">
    <property type="term" value="P:mismatch repair"/>
    <property type="evidence" value="ECO:0007669"/>
    <property type="project" value="TreeGrafter"/>
</dbReference>
<evidence type="ECO:0000259" key="16">
    <source>
        <dbReference type="PROSITE" id="PS51670"/>
    </source>
</evidence>
<comment type="cofactor">
    <cofactor evidence="14">
        <name>Mg(2+)</name>
        <dbReference type="ChEBI" id="CHEBI:18420"/>
    </cofactor>
    <text evidence="14">Binds 2 magnesium ions per subunit. They probably participate in the reaction catalyzed by the enzyme. May bind an additional third magnesium ion after substrate binding.</text>
</comment>
<name>A0A498SCP7_ACAVI</name>
<dbReference type="SMART" id="SM00484">
    <property type="entry name" value="XPGI"/>
    <property type="match status" value="1"/>
</dbReference>
<dbReference type="FunFam" id="1.10.150.20:FF:000011">
    <property type="entry name" value="exonuclease 1"/>
    <property type="match status" value="1"/>
</dbReference>
<dbReference type="CDD" id="cd07828">
    <property type="entry name" value="lipocalin_heme-bd-THAP4-like"/>
    <property type="match status" value="1"/>
</dbReference>
<keyword evidence="6 14" id="KW-0227">DNA damage</keyword>
<dbReference type="InterPro" id="IPR036279">
    <property type="entry name" value="5-3_exonuclease_C_sf"/>
</dbReference>
<dbReference type="Pfam" id="PF00752">
    <property type="entry name" value="XPG_N"/>
    <property type="match status" value="1"/>
</dbReference>
<dbReference type="EMBL" id="UPTC01000661">
    <property type="protein sequence ID" value="VBB29644.1"/>
    <property type="molecule type" value="Genomic_DNA"/>
</dbReference>
<comment type="function">
    <text evidence="14">5'-&gt;3' double-stranded DNA exonuclease which may also possess a cryptic 3'-&gt;5' double-stranded DNA exonuclease activity. Functions in DNA mismatch repair.</text>
</comment>
<dbReference type="OrthoDB" id="26491at2759"/>
<dbReference type="InterPro" id="IPR014878">
    <property type="entry name" value="THAP4-like_heme-bd"/>
</dbReference>
<dbReference type="PRINTS" id="PR00853">
    <property type="entry name" value="XPGRADSUPER"/>
</dbReference>
<feature type="region of interest" description="Disordered" evidence="15">
    <location>
        <begin position="307"/>
        <end position="331"/>
    </location>
</feature>
<evidence type="ECO:0000256" key="4">
    <source>
        <dbReference type="ARBA" id="ARBA00022722"/>
    </source>
</evidence>
<dbReference type="InterPro" id="IPR008918">
    <property type="entry name" value="HhH2"/>
</dbReference>
<dbReference type="SUPFAM" id="SSF50814">
    <property type="entry name" value="Lipocalins"/>
    <property type="match status" value="1"/>
</dbReference>
<keyword evidence="11 14" id="KW-0234">DNA repair</keyword>
<gene>
    <name evidence="17" type="ORF">NAV_LOCUS4444</name>
</gene>
<dbReference type="PANTHER" id="PTHR11081">
    <property type="entry name" value="FLAP ENDONUCLEASE FAMILY MEMBER"/>
    <property type="match status" value="1"/>
</dbReference>
<evidence type="ECO:0000256" key="8">
    <source>
        <dbReference type="ARBA" id="ARBA00022801"/>
    </source>
</evidence>
<dbReference type="FunFam" id="3.40.50.1010:FF:000002">
    <property type="entry name" value="Exonuclease 1, putative"/>
    <property type="match status" value="1"/>
</dbReference>
<dbReference type="STRING" id="6277.A0A498SCP7"/>
<dbReference type="InterPro" id="IPR044752">
    <property type="entry name" value="PIN-like_EXO1"/>
</dbReference>
<dbReference type="GO" id="GO:0046872">
    <property type="term" value="F:metal ion binding"/>
    <property type="evidence" value="ECO:0007669"/>
    <property type="project" value="UniProtKB-UniRule"/>
</dbReference>
<dbReference type="GO" id="GO:0006310">
    <property type="term" value="P:DNA recombination"/>
    <property type="evidence" value="ECO:0007669"/>
    <property type="project" value="TreeGrafter"/>
</dbReference>
<keyword evidence="18" id="KW-1185">Reference proteome</keyword>
<dbReference type="InterPro" id="IPR029060">
    <property type="entry name" value="PIN-like_dom_sf"/>
</dbReference>
<dbReference type="SUPFAM" id="SSF47807">
    <property type="entry name" value="5' to 3' exonuclease, C-terminal subdomain"/>
    <property type="match status" value="1"/>
</dbReference>
<dbReference type="Gene3D" id="3.40.50.1010">
    <property type="entry name" value="5'-nuclease"/>
    <property type="match status" value="1"/>
</dbReference>
<evidence type="ECO:0000313" key="17">
    <source>
        <dbReference type="EMBL" id="VBB29644.1"/>
    </source>
</evidence>
<evidence type="ECO:0000256" key="6">
    <source>
        <dbReference type="ARBA" id="ARBA00022763"/>
    </source>
</evidence>
<dbReference type="Pfam" id="PF08768">
    <property type="entry name" value="THAP4_heme-bd"/>
    <property type="match status" value="1"/>
</dbReference>
<dbReference type="Proteomes" id="UP000276991">
    <property type="component" value="Unassembled WGS sequence"/>
</dbReference>
<evidence type="ECO:0000256" key="15">
    <source>
        <dbReference type="SAM" id="MobiDB-lite"/>
    </source>
</evidence>
<dbReference type="EC" id="3.1.-.-" evidence="14"/>
<dbReference type="CDD" id="cd09857">
    <property type="entry name" value="PIN_EXO1"/>
    <property type="match status" value="1"/>
</dbReference>
<evidence type="ECO:0000313" key="18">
    <source>
        <dbReference type="Proteomes" id="UP000276991"/>
    </source>
</evidence>
<protein>
    <recommendedName>
        <fullName evidence="3 14">Exonuclease 1</fullName>
        <ecNumber evidence="14">3.1.-.-</ecNumber>
    </recommendedName>
</protein>
<dbReference type="Pfam" id="PF00867">
    <property type="entry name" value="XPG_I"/>
    <property type="match status" value="1"/>
</dbReference>
<dbReference type="GO" id="GO:0005634">
    <property type="term" value="C:nucleus"/>
    <property type="evidence" value="ECO:0007669"/>
    <property type="project" value="UniProtKB-SubCell"/>
</dbReference>
<dbReference type="InterPro" id="IPR006084">
    <property type="entry name" value="XPG/Rad2"/>
</dbReference>
<dbReference type="InterPro" id="IPR012674">
    <property type="entry name" value="Calycin"/>
</dbReference>
<dbReference type="GO" id="GO:0017108">
    <property type="term" value="F:5'-flap endonuclease activity"/>
    <property type="evidence" value="ECO:0007669"/>
    <property type="project" value="TreeGrafter"/>
</dbReference>
<keyword evidence="14" id="KW-0269">Exonuclease</keyword>
<dbReference type="InterPro" id="IPR006086">
    <property type="entry name" value="XPG-I_dom"/>
</dbReference>
<comment type="caution">
    <text evidence="13">Lacks conserved residue(s) required for the propagation of feature annotation.</text>
</comment>
<dbReference type="SUPFAM" id="SSF88723">
    <property type="entry name" value="PIN domain-like"/>
    <property type="match status" value="1"/>
</dbReference>
<evidence type="ECO:0000256" key="5">
    <source>
        <dbReference type="ARBA" id="ARBA00022723"/>
    </source>
</evidence>
<comment type="similarity">
    <text evidence="2 14">Belongs to the XPG/RAD2 endonuclease family. EXO1 subfamily.</text>
</comment>
<keyword evidence="12 14" id="KW-0539">Nucleus</keyword>
<evidence type="ECO:0000256" key="7">
    <source>
        <dbReference type="ARBA" id="ARBA00022769"/>
    </source>
</evidence>
<evidence type="ECO:0000256" key="2">
    <source>
        <dbReference type="ARBA" id="ARBA00010563"/>
    </source>
</evidence>
<evidence type="ECO:0000256" key="12">
    <source>
        <dbReference type="ARBA" id="ARBA00023242"/>
    </source>
</evidence>
<evidence type="ECO:0000256" key="10">
    <source>
        <dbReference type="ARBA" id="ARBA00022881"/>
    </source>
</evidence>
<keyword evidence="14" id="KW-0238">DNA-binding</keyword>
<evidence type="ECO:0000256" key="13">
    <source>
        <dbReference type="PROSITE-ProRule" id="PRU01005"/>
    </source>
</evidence>
<dbReference type="Gene3D" id="2.40.128.20">
    <property type="match status" value="1"/>
</dbReference>
<proteinExistence type="inferred from homology"/>
<keyword evidence="4 14" id="KW-0540">Nuclease</keyword>
<dbReference type="InterPro" id="IPR006085">
    <property type="entry name" value="XPG_DNA_repair_N"/>
</dbReference>
<organism evidence="17 18">
    <name type="scientific">Acanthocheilonema viteae</name>
    <name type="common">Filarial nematode worm</name>
    <name type="synonym">Dipetalonema viteae</name>
    <dbReference type="NCBI Taxonomy" id="6277"/>
    <lineage>
        <taxon>Eukaryota</taxon>
        <taxon>Metazoa</taxon>
        <taxon>Ecdysozoa</taxon>
        <taxon>Nematoda</taxon>
        <taxon>Chromadorea</taxon>
        <taxon>Rhabditida</taxon>
        <taxon>Spirurina</taxon>
        <taxon>Spiruromorpha</taxon>
        <taxon>Filarioidea</taxon>
        <taxon>Onchocercidae</taxon>
        <taxon>Acanthocheilonema</taxon>
    </lineage>
</organism>
<keyword evidence="9 14" id="KW-0460">Magnesium</keyword>
<evidence type="ECO:0000256" key="3">
    <source>
        <dbReference type="ARBA" id="ARBA00020324"/>
    </source>
</evidence>
<keyword evidence="10 14" id="KW-0267">Excision nuclease</keyword>
<dbReference type="PANTHER" id="PTHR11081:SF8">
    <property type="entry name" value="EXONUCLEASE 1"/>
    <property type="match status" value="1"/>
</dbReference>